<dbReference type="InterPro" id="IPR036108">
    <property type="entry name" value="4pyrrol_syn_uPrphyn_synt_sf"/>
</dbReference>
<dbReference type="Pfam" id="PF02602">
    <property type="entry name" value="HEM4"/>
    <property type="match status" value="1"/>
</dbReference>
<evidence type="ECO:0000256" key="5">
    <source>
        <dbReference type="ARBA" id="ARBA00023244"/>
    </source>
</evidence>
<gene>
    <name evidence="11" type="ORF">ACFOPQ_13530</name>
</gene>
<dbReference type="PANTHER" id="PTHR38042">
    <property type="entry name" value="UROPORPHYRINOGEN-III SYNTHASE, CHLOROPLASTIC"/>
    <property type="match status" value="1"/>
</dbReference>
<evidence type="ECO:0000256" key="1">
    <source>
        <dbReference type="ARBA" id="ARBA00004772"/>
    </source>
</evidence>
<comment type="similarity">
    <text evidence="2 9">Belongs to the uroporphyrinogen-III synthase family.</text>
</comment>
<organism evidence="11 12">
    <name type="scientific">Deinococcus antarcticus</name>
    <dbReference type="NCBI Taxonomy" id="1298767"/>
    <lineage>
        <taxon>Bacteria</taxon>
        <taxon>Thermotogati</taxon>
        <taxon>Deinococcota</taxon>
        <taxon>Deinococci</taxon>
        <taxon>Deinococcales</taxon>
        <taxon>Deinococcaceae</taxon>
        <taxon>Deinococcus</taxon>
    </lineage>
</organism>
<accession>A0ABV8A7T9</accession>
<evidence type="ECO:0000256" key="7">
    <source>
        <dbReference type="ARBA" id="ARBA00040167"/>
    </source>
</evidence>
<reference evidence="12" key="1">
    <citation type="journal article" date="2019" name="Int. J. Syst. Evol. Microbiol.">
        <title>The Global Catalogue of Microorganisms (GCM) 10K type strain sequencing project: providing services to taxonomists for standard genome sequencing and annotation.</title>
        <authorList>
            <consortium name="The Broad Institute Genomics Platform"/>
            <consortium name="The Broad Institute Genome Sequencing Center for Infectious Disease"/>
            <person name="Wu L."/>
            <person name="Ma J."/>
        </authorList>
    </citation>
    <scope>NUCLEOTIDE SEQUENCE [LARGE SCALE GENOMIC DNA]</scope>
    <source>
        <strain evidence="12">CCTCC AB 2013263</strain>
    </source>
</reference>
<evidence type="ECO:0000256" key="4">
    <source>
        <dbReference type="ARBA" id="ARBA00023239"/>
    </source>
</evidence>
<comment type="caution">
    <text evidence="11">The sequence shown here is derived from an EMBL/GenBank/DDBJ whole genome shotgun (WGS) entry which is preliminary data.</text>
</comment>
<keyword evidence="12" id="KW-1185">Reference proteome</keyword>
<comment type="catalytic activity">
    <reaction evidence="8 9">
        <text>hydroxymethylbilane = uroporphyrinogen III + H2O</text>
        <dbReference type="Rhea" id="RHEA:18965"/>
        <dbReference type="ChEBI" id="CHEBI:15377"/>
        <dbReference type="ChEBI" id="CHEBI:57308"/>
        <dbReference type="ChEBI" id="CHEBI:57845"/>
        <dbReference type="EC" id="4.2.1.75"/>
    </reaction>
</comment>
<sequence>MNEPPPLPDLTGRRISVTHSGDGAQRLIRTFRRLNATVGHVPLIEFELLRETGRRETGRLMELQDVTWLVLTSPQGVRALRRAIHPQAVPGGVRWAAVGESTARAMQEAGLPVHFTPGRATGRALGQELPLGAAGTVLHVTSDQAKHDLAEALRARGGQYERLVLYRTVPRQLAPAETAQLLTSHAVTLASSSAAQHLAQLGGQRVPVAVMGWQTADTARDLGFQTVMTARQPTLESLAARIIAFLAPS</sequence>
<evidence type="ECO:0000256" key="2">
    <source>
        <dbReference type="ARBA" id="ARBA00008133"/>
    </source>
</evidence>
<dbReference type="CDD" id="cd06578">
    <property type="entry name" value="HemD"/>
    <property type="match status" value="1"/>
</dbReference>
<dbReference type="EMBL" id="JBHRZF010000157">
    <property type="protein sequence ID" value="MFC3861783.1"/>
    <property type="molecule type" value="Genomic_DNA"/>
</dbReference>
<comment type="pathway">
    <text evidence="1 9">Porphyrin-containing compound metabolism; protoporphyrin-IX biosynthesis; coproporphyrinogen-III from 5-aminolevulinate: step 3/4.</text>
</comment>
<evidence type="ECO:0000256" key="6">
    <source>
        <dbReference type="ARBA" id="ARBA00037589"/>
    </source>
</evidence>
<keyword evidence="4 9" id="KW-0456">Lyase</keyword>
<evidence type="ECO:0000256" key="8">
    <source>
        <dbReference type="ARBA" id="ARBA00048617"/>
    </source>
</evidence>
<evidence type="ECO:0000313" key="12">
    <source>
        <dbReference type="Proteomes" id="UP001595748"/>
    </source>
</evidence>
<evidence type="ECO:0000313" key="11">
    <source>
        <dbReference type="EMBL" id="MFC3861783.1"/>
    </source>
</evidence>
<dbReference type="SUPFAM" id="SSF69618">
    <property type="entry name" value="HemD-like"/>
    <property type="match status" value="1"/>
</dbReference>
<feature type="domain" description="Tetrapyrrole biosynthesis uroporphyrinogen III synthase" evidence="10">
    <location>
        <begin position="26"/>
        <end position="239"/>
    </location>
</feature>
<name>A0ABV8A7T9_9DEIO</name>
<evidence type="ECO:0000256" key="3">
    <source>
        <dbReference type="ARBA" id="ARBA00013109"/>
    </source>
</evidence>
<dbReference type="InterPro" id="IPR039793">
    <property type="entry name" value="UROS/Hem4"/>
</dbReference>
<evidence type="ECO:0000256" key="9">
    <source>
        <dbReference type="RuleBase" id="RU366031"/>
    </source>
</evidence>
<comment type="function">
    <text evidence="6 9">Catalyzes cyclization of the linear tetrapyrrole, hydroxymethylbilane, to the macrocyclic uroporphyrinogen III.</text>
</comment>
<dbReference type="RefSeq" id="WP_380079018.1">
    <property type="nucleotide sequence ID" value="NZ_JBHRZF010000157.1"/>
</dbReference>
<keyword evidence="5 9" id="KW-0627">Porphyrin biosynthesis</keyword>
<dbReference type="PANTHER" id="PTHR38042:SF1">
    <property type="entry name" value="UROPORPHYRINOGEN-III SYNTHASE, CHLOROPLASTIC"/>
    <property type="match status" value="1"/>
</dbReference>
<dbReference type="Proteomes" id="UP001595748">
    <property type="component" value="Unassembled WGS sequence"/>
</dbReference>
<dbReference type="EC" id="4.2.1.75" evidence="3 9"/>
<dbReference type="InterPro" id="IPR003754">
    <property type="entry name" value="4pyrrol_synth_uPrphyn_synth"/>
</dbReference>
<protein>
    <recommendedName>
        <fullName evidence="7 9">Uroporphyrinogen-III synthase</fullName>
        <ecNumber evidence="3 9">4.2.1.75</ecNumber>
    </recommendedName>
</protein>
<evidence type="ECO:0000259" key="10">
    <source>
        <dbReference type="Pfam" id="PF02602"/>
    </source>
</evidence>
<proteinExistence type="inferred from homology"/>
<dbReference type="Gene3D" id="3.40.50.10090">
    <property type="match status" value="2"/>
</dbReference>